<keyword evidence="2" id="KW-0732">Signal</keyword>
<organism evidence="3 4">
    <name type="scientific">Candidatus Faecalibacterium faecipullorum</name>
    <dbReference type="NCBI Taxonomy" id="2838578"/>
    <lineage>
        <taxon>Bacteria</taxon>
        <taxon>Bacillati</taxon>
        <taxon>Bacillota</taxon>
        <taxon>Clostridia</taxon>
        <taxon>Eubacteriales</taxon>
        <taxon>Oscillospiraceae</taxon>
        <taxon>Faecalibacterium</taxon>
    </lineage>
</organism>
<evidence type="ECO:0000313" key="4">
    <source>
        <dbReference type="Proteomes" id="UP000824211"/>
    </source>
</evidence>
<gene>
    <name evidence="3" type="ORF">H9771_03555</name>
</gene>
<feature type="region of interest" description="Disordered" evidence="1">
    <location>
        <begin position="39"/>
        <end position="71"/>
    </location>
</feature>
<feature type="signal peptide" evidence="2">
    <location>
        <begin position="1"/>
        <end position="30"/>
    </location>
</feature>
<protein>
    <recommendedName>
        <fullName evidence="5">Lipoprotein</fullName>
    </recommendedName>
</protein>
<evidence type="ECO:0008006" key="5">
    <source>
        <dbReference type="Google" id="ProtNLM"/>
    </source>
</evidence>
<proteinExistence type="predicted"/>
<dbReference type="PROSITE" id="PS51257">
    <property type="entry name" value="PROKAR_LIPOPROTEIN"/>
    <property type="match status" value="1"/>
</dbReference>
<comment type="caution">
    <text evidence="3">The sequence shown here is derived from an EMBL/GenBank/DDBJ whole genome shotgun (WGS) entry which is preliminary data.</text>
</comment>
<name>A0A9D2MDN0_9FIRM</name>
<dbReference type="AlphaFoldDB" id="A0A9D2MDN0"/>
<dbReference type="EMBL" id="DWXX01000065">
    <property type="protein sequence ID" value="HJB58727.1"/>
    <property type="molecule type" value="Genomic_DNA"/>
</dbReference>
<sequence length="198" mass="20367">MKRTFWSRTHAAVCCAAFCLAALLAGCTAAANTSPASTEALSQAPASEAVPSGEDDTTTAPAAPVDDEENGIAFTDPADAFAGVLGWGPGTAGTSLKMYVAAASMMDWAGENHAAARSAASVSECLEGWYDGLETFDQENFAEAWPLIQDAAQQMLDDPDGAAPMMEDAGVDEAPDCTAEDWAAVAGALNRFVPAPLQ</sequence>
<evidence type="ECO:0000313" key="3">
    <source>
        <dbReference type="EMBL" id="HJB58727.1"/>
    </source>
</evidence>
<accession>A0A9D2MDN0</accession>
<evidence type="ECO:0000256" key="2">
    <source>
        <dbReference type="SAM" id="SignalP"/>
    </source>
</evidence>
<feature type="chain" id="PRO_5038822267" description="Lipoprotein" evidence="2">
    <location>
        <begin position="31"/>
        <end position="198"/>
    </location>
</feature>
<dbReference type="Proteomes" id="UP000824211">
    <property type="component" value="Unassembled WGS sequence"/>
</dbReference>
<evidence type="ECO:0000256" key="1">
    <source>
        <dbReference type="SAM" id="MobiDB-lite"/>
    </source>
</evidence>
<reference evidence="3" key="2">
    <citation type="submission" date="2021-04" db="EMBL/GenBank/DDBJ databases">
        <authorList>
            <person name="Gilroy R."/>
        </authorList>
    </citation>
    <scope>NUCLEOTIDE SEQUENCE</scope>
    <source>
        <strain evidence="3">ChiHjej9B8-13557</strain>
    </source>
</reference>
<reference evidence="3" key="1">
    <citation type="journal article" date="2021" name="PeerJ">
        <title>Extensive microbial diversity within the chicken gut microbiome revealed by metagenomics and culture.</title>
        <authorList>
            <person name="Gilroy R."/>
            <person name="Ravi A."/>
            <person name="Getino M."/>
            <person name="Pursley I."/>
            <person name="Horton D.L."/>
            <person name="Alikhan N.F."/>
            <person name="Baker D."/>
            <person name="Gharbi K."/>
            <person name="Hall N."/>
            <person name="Watson M."/>
            <person name="Adriaenssens E.M."/>
            <person name="Foster-Nyarko E."/>
            <person name="Jarju S."/>
            <person name="Secka A."/>
            <person name="Antonio M."/>
            <person name="Oren A."/>
            <person name="Chaudhuri R.R."/>
            <person name="La Ragione R."/>
            <person name="Hildebrand F."/>
            <person name="Pallen M.J."/>
        </authorList>
    </citation>
    <scope>NUCLEOTIDE SEQUENCE</scope>
    <source>
        <strain evidence="3">ChiHjej9B8-13557</strain>
    </source>
</reference>